<feature type="region of interest" description="Disordered" evidence="11">
    <location>
        <begin position="333"/>
        <end position="357"/>
    </location>
</feature>
<dbReference type="Gene3D" id="4.10.1060.10">
    <property type="entry name" value="Zinc finger, RanBP2-type"/>
    <property type="match status" value="1"/>
</dbReference>
<dbReference type="PROSITE" id="PS50966">
    <property type="entry name" value="ZF_SWIM"/>
    <property type="match status" value="1"/>
</dbReference>
<dbReference type="InterPro" id="IPR036366">
    <property type="entry name" value="PGBDSf"/>
</dbReference>
<dbReference type="InterPro" id="IPR007527">
    <property type="entry name" value="Znf_SWIM"/>
</dbReference>
<dbReference type="InterPro" id="IPR012677">
    <property type="entry name" value="Nucleotide-bd_a/b_plait_sf"/>
</dbReference>
<organism evidence="15 16">
    <name type="scientific">Xenotaenia resolanae</name>
    <dbReference type="NCBI Taxonomy" id="208358"/>
    <lineage>
        <taxon>Eukaryota</taxon>
        <taxon>Metazoa</taxon>
        <taxon>Chordata</taxon>
        <taxon>Craniata</taxon>
        <taxon>Vertebrata</taxon>
        <taxon>Euteleostomi</taxon>
        <taxon>Actinopterygii</taxon>
        <taxon>Neopterygii</taxon>
        <taxon>Teleostei</taxon>
        <taxon>Neoteleostei</taxon>
        <taxon>Acanthomorphata</taxon>
        <taxon>Ovalentaria</taxon>
        <taxon>Atherinomorphae</taxon>
        <taxon>Cyprinodontiformes</taxon>
        <taxon>Goodeidae</taxon>
        <taxon>Xenotaenia</taxon>
    </lineage>
</organism>
<gene>
    <name evidence="15" type="ORF">XENORESO_000241</name>
</gene>
<keyword evidence="5" id="KW-0862">Zinc</keyword>
<evidence type="ECO:0000256" key="4">
    <source>
        <dbReference type="ARBA" id="ARBA00022771"/>
    </source>
</evidence>
<evidence type="ECO:0000256" key="3">
    <source>
        <dbReference type="ARBA" id="ARBA00022723"/>
    </source>
</evidence>
<accession>A0ABV0WXK4</accession>
<dbReference type="SMART" id="SM00547">
    <property type="entry name" value="ZnF_RBZ"/>
    <property type="match status" value="1"/>
</dbReference>
<evidence type="ECO:0000256" key="10">
    <source>
        <dbReference type="PROSITE-ProRule" id="PRU00322"/>
    </source>
</evidence>
<feature type="compositionally biased region" description="Gly residues" evidence="11">
    <location>
        <begin position="334"/>
        <end position="356"/>
    </location>
</feature>
<feature type="domain" description="RanBP2-type" evidence="13">
    <location>
        <begin position="361"/>
        <end position="392"/>
    </location>
</feature>
<proteinExistence type="inferred from homology"/>
<dbReference type="PROSITE" id="PS50199">
    <property type="entry name" value="ZF_RANBP2_2"/>
    <property type="match status" value="1"/>
</dbReference>
<comment type="caution">
    <text evidence="15">The sequence shown here is derived from an EMBL/GenBank/DDBJ whole genome shotgun (WGS) entry which is preliminary data.</text>
</comment>
<dbReference type="SUPFAM" id="SSF47090">
    <property type="entry name" value="PGBD-like"/>
    <property type="match status" value="1"/>
</dbReference>
<dbReference type="Gene3D" id="3.30.70.330">
    <property type="match status" value="1"/>
</dbReference>
<evidence type="ECO:0000256" key="6">
    <source>
        <dbReference type="ARBA" id="ARBA00022884"/>
    </source>
</evidence>
<dbReference type="InterPro" id="IPR036443">
    <property type="entry name" value="Znf_RanBP2_sf"/>
</dbReference>
<dbReference type="InterPro" id="IPR036365">
    <property type="entry name" value="PGBD-like_sf"/>
</dbReference>
<evidence type="ECO:0000256" key="8">
    <source>
        <dbReference type="ARBA" id="ARBA00023242"/>
    </source>
</evidence>
<comment type="subcellular location">
    <subcellularLocation>
        <location evidence="1">Nucleus</location>
    </subcellularLocation>
</comment>
<keyword evidence="8" id="KW-0539">Nucleus</keyword>
<dbReference type="InterPro" id="IPR001876">
    <property type="entry name" value="Znf_RanBP2"/>
</dbReference>
<dbReference type="PANTHER" id="PTHR23238">
    <property type="entry name" value="RNA BINDING PROTEIN"/>
    <property type="match status" value="1"/>
</dbReference>
<keyword evidence="16" id="KW-1185">Reference proteome</keyword>
<dbReference type="EMBL" id="JAHRIM010071102">
    <property type="protein sequence ID" value="MEQ2273142.1"/>
    <property type="molecule type" value="Genomic_DNA"/>
</dbReference>
<dbReference type="Gene3D" id="1.10.101.10">
    <property type="entry name" value="PGBD-like superfamily/PGBD"/>
    <property type="match status" value="1"/>
</dbReference>
<dbReference type="InterPro" id="IPR002477">
    <property type="entry name" value="Peptidoglycan-bd-like"/>
</dbReference>
<dbReference type="CDD" id="cd12535">
    <property type="entry name" value="RRM_FUS_TAF15"/>
    <property type="match status" value="1"/>
</dbReference>
<dbReference type="Pfam" id="PF01471">
    <property type="entry name" value="PG_binding_1"/>
    <property type="match status" value="1"/>
</dbReference>
<evidence type="ECO:0000313" key="16">
    <source>
        <dbReference type="Proteomes" id="UP001444071"/>
    </source>
</evidence>
<dbReference type="SUPFAM" id="SSF54928">
    <property type="entry name" value="RNA-binding domain, RBD"/>
    <property type="match status" value="1"/>
</dbReference>
<evidence type="ECO:0000256" key="9">
    <source>
        <dbReference type="PROSITE-ProRule" id="PRU00176"/>
    </source>
</evidence>
<evidence type="ECO:0000259" key="12">
    <source>
        <dbReference type="PROSITE" id="PS50102"/>
    </source>
</evidence>
<keyword evidence="7" id="KW-0482">Metalloprotease</keyword>
<keyword evidence="4 10" id="KW-0863">Zinc-finger</keyword>
<dbReference type="InterPro" id="IPR035979">
    <property type="entry name" value="RBD_domain_sf"/>
</dbReference>
<dbReference type="InterPro" id="IPR000504">
    <property type="entry name" value="RRM_dom"/>
</dbReference>
<dbReference type="PROSITE" id="PS50102">
    <property type="entry name" value="RRM"/>
    <property type="match status" value="1"/>
</dbReference>
<dbReference type="Pfam" id="PF00641">
    <property type="entry name" value="Zn_ribbon_RanBP"/>
    <property type="match status" value="1"/>
</dbReference>
<dbReference type="PROSITE" id="PS01358">
    <property type="entry name" value="ZF_RANBP2_1"/>
    <property type="match status" value="1"/>
</dbReference>
<feature type="domain" description="SWIM-type" evidence="14">
    <location>
        <begin position="176"/>
        <end position="217"/>
    </location>
</feature>
<evidence type="ECO:0000313" key="15">
    <source>
        <dbReference type="EMBL" id="MEQ2273142.1"/>
    </source>
</evidence>
<dbReference type="InterPro" id="IPR034870">
    <property type="entry name" value="TET_fam"/>
</dbReference>
<protein>
    <submittedName>
        <fullName evidence="15">Uncharacterized protein</fullName>
    </submittedName>
</protein>
<sequence length="570" mass="62132">MVGAALHMEDRVMVAMVNKEERKVQRVMASLLNKATATMDKTHLGTATSHLLTASKDLDLMVGRVKEVEGMGSRAPTVDRVVAMAEARGKEEEEEEVVVVVVVVVVAAAMASRAPMVDRAVVDLMVARLKEVEAVAMEGGVKVKVAVRVEGLAAMVETAQKEVALEAEAARWTSWYGLKENEHFCSCCKVMVLVMQRYENSHQYSCKHGLLLKLSLNFGSRDYGSRDESAGEQDNSDNNTIFVQGLGEDATVQEVGDFFKQIGIIKVNKKTGLPMINIYSDKATGQPKGEATVSFDDPPSAKAAIDWFDGKEFKGKPIKVSFATRRAEFTQRGGFRGGRGGFRGRGGGGGGGGGGPNFDIKGGDWPCPNSSCGNMNFARRQECNKCGAPKPGDAGFGGGGQLWELSGTDSIFNHEQTSGRWAEMRAVLTVCSSRHEPPTSGGNMRRVWVLAVTALLAAYSARASPLLMDPEDFLEKYGYLHREHQIHNAVEVQSAIREYQWLSRLPITGQLDSATLRQMAEPRCGVSDEGTQQVWANRVNVIFTGKRLLHHRRRRSADQGNAFNLQTSGT</sequence>
<dbReference type="SMART" id="SM00360">
    <property type="entry name" value="RRM"/>
    <property type="match status" value="1"/>
</dbReference>
<evidence type="ECO:0000256" key="5">
    <source>
        <dbReference type="ARBA" id="ARBA00022833"/>
    </source>
</evidence>
<keyword evidence="6 9" id="KW-0694">RNA-binding</keyword>
<evidence type="ECO:0000256" key="1">
    <source>
        <dbReference type="ARBA" id="ARBA00004123"/>
    </source>
</evidence>
<dbReference type="SUPFAM" id="SSF90209">
    <property type="entry name" value="Ran binding protein zinc finger-like"/>
    <property type="match status" value="1"/>
</dbReference>
<keyword evidence="7" id="KW-0645">Protease</keyword>
<evidence type="ECO:0000256" key="7">
    <source>
        <dbReference type="ARBA" id="ARBA00023049"/>
    </source>
</evidence>
<dbReference type="Proteomes" id="UP001444071">
    <property type="component" value="Unassembled WGS sequence"/>
</dbReference>
<name>A0ABV0WXK4_9TELE</name>
<evidence type="ECO:0000256" key="2">
    <source>
        <dbReference type="ARBA" id="ARBA00008448"/>
    </source>
</evidence>
<comment type="similarity">
    <text evidence="2">Belongs to the RRM TET family.</text>
</comment>
<reference evidence="15 16" key="1">
    <citation type="submission" date="2021-06" db="EMBL/GenBank/DDBJ databases">
        <authorList>
            <person name="Palmer J.M."/>
        </authorList>
    </citation>
    <scope>NUCLEOTIDE SEQUENCE [LARGE SCALE GENOMIC DNA]</scope>
    <source>
        <strain evidence="15 16">XR_2019</strain>
        <tissue evidence="15">Muscle</tissue>
    </source>
</reference>
<feature type="domain" description="RRM" evidence="12">
    <location>
        <begin position="239"/>
        <end position="325"/>
    </location>
</feature>
<keyword evidence="7" id="KW-0378">Hydrolase</keyword>
<evidence type="ECO:0000259" key="14">
    <source>
        <dbReference type="PROSITE" id="PS50966"/>
    </source>
</evidence>
<dbReference type="Pfam" id="PF00076">
    <property type="entry name" value="RRM_1"/>
    <property type="match status" value="1"/>
</dbReference>
<evidence type="ECO:0000256" key="11">
    <source>
        <dbReference type="SAM" id="MobiDB-lite"/>
    </source>
</evidence>
<keyword evidence="3" id="KW-0479">Metal-binding</keyword>
<evidence type="ECO:0000259" key="13">
    <source>
        <dbReference type="PROSITE" id="PS50199"/>
    </source>
</evidence>